<protein>
    <recommendedName>
        <fullName evidence="5 13">Aminopeptidase N</fullName>
        <ecNumber evidence="4 13">3.4.11.2</ecNumber>
    </recommendedName>
</protein>
<dbReference type="PANTHER" id="PTHR46322:SF1">
    <property type="entry name" value="PUROMYCIN-SENSITIVE AMINOPEPTIDASE"/>
    <property type="match status" value="1"/>
</dbReference>
<dbReference type="STRING" id="1452487.AVW16_09285"/>
<dbReference type="SUPFAM" id="SSF63737">
    <property type="entry name" value="Leukotriene A4 hydrolase N-terminal domain"/>
    <property type="match status" value="1"/>
</dbReference>
<dbReference type="NCBIfam" id="TIGR02414">
    <property type="entry name" value="pepN_proteo"/>
    <property type="match status" value="1"/>
</dbReference>
<evidence type="ECO:0000256" key="3">
    <source>
        <dbReference type="ARBA" id="ARBA00010136"/>
    </source>
</evidence>
<keyword evidence="6 18" id="KW-0031">Aminopeptidase</keyword>
<evidence type="ECO:0000256" key="12">
    <source>
        <dbReference type="ARBA" id="ARBA00059739"/>
    </source>
</evidence>
<proteinExistence type="inferred from homology"/>
<dbReference type="InterPro" id="IPR001930">
    <property type="entry name" value="Peptidase_M1"/>
</dbReference>
<dbReference type="GO" id="GO:0008270">
    <property type="term" value="F:zinc ion binding"/>
    <property type="evidence" value="ECO:0007669"/>
    <property type="project" value="InterPro"/>
</dbReference>
<dbReference type="InterPro" id="IPR045357">
    <property type="entry name" value="Aminopeptidase_N-like_N"/>
</dbReference>
<dbReference type="Pfam" id="PF17432">
    <property type="entry name" value="DUF3458_C"/>
    <property type="match status" value="1"/>
</dbReference>
<keyword evidence="7" id="KW-0645">Protease</keyword>
<dbReference type="InterPro" id="IPR042097">
    <property type="entry name" value="Aminopeptidase_N-like_N_sf"/>
</dbReference>
<dbReference type="FunFam" id="1.10.390.10:FF:000002">
    <property type="entry name" value="Aminopeptidase N"/>
    <property type="match status" value="1"/>
</dbReference>
<comment type="function">
    <text evidence="12">Aminopeptidase N is involved in the degradation of intracellular peptides generated by protein breakdown during normal growth as well as in response to nutrient starvation.</text>
</comment>
<dbReference type="Pfam" id="PF11940">
    <property type="entry name" value="DUF3458"/>
    <property type="match status" value="1"/>
</dbReference>
<organism evidence="18 19">
    <name type="scientific">Crenobacter luteus</name>
    <dbReference type="NCBI Taxonomy" id="1452487"/>
    <lineage>
        <taxon>Bacteria</taxon>
        <taxon>Pseudomonadati</taxon>
        <taxon>Pseudomonadota</taxon>
        <taxon>Betaproteobacteria</taxon>
        <taxon>Neisseriales</taxon>
        <taxon>Neisseriaceae</taxon>
        <taxon>Crenobacter</taxon>
    </lineage>
</organism>
<dbReference type="OrthoDB" id="100605at2"/>
<dbReference type="Gene3D" id="2.60.40.1730">
    <property type="entry name" value="tricorn interacting facor f3 domain"/>
    <property type="match status" value="1"/>
</dbReference>
<feature type="domain" description="Peptidase M1 alanyl aminopeptidase Ig-like fold" evidence="15">
    <location>
        <begin position="446"/>
        <end position="552"/>
    </location>
</feature>
<evidence type="ECO:0000259" key="15">
    <source>
        <dbReference type="Pfam" id="PF11940"/>
    </source>
</evidence>
<keyword evidence="9" id="KW-0378">Hydrolase</keyword>
<dbReference type="Gene3D" id="1.25.50.10">
    <property type="entry name" value="Peptidase M1, alanyl aminopeptidase, C-terminal domain"/>
    <property type="match status" value="1"/>
</dbReference>
<dbReference type="Gene3D" id="1.10.390.10">
    <property type="entry name" value="Neutral Protease Domain 2"/>
    <property type="match status" value="1"/>
</dbReference>
<dbReference type="GO" id="GO:0016285">
    <property type="term" value="F:alanyl aminopeptidase activity"/>
    <property type="evidence" value="ECO:0007669"/>
    <property type="project" value="UniProtKB-EC"/>
</dbReference>
<keyword evidence="8" id="KW-0479">Metal-binding</keyword>
<dbReference type="InterPro" id="IPR027268">
    <property type="entry name" value="Peptidase_M4/M1_CTD_sf"/>
</dbReference>
<dbReference type="GO" id="GO:0008237">
    <property type="term" value="F:metallopeptidase activity"/>
    <property type="evidence" value="ECO:0007669"/>
    <property type="project" value="UniProtKB-UniRule"/>
</dbReference>
<dbReference type="Proteomes" id="UP000076625">
    <property type="component" value="Unassembled WGS sequence"/>
</dbReference>
<dbReference type="RefSeq" id="WP_066611319.1">
    <property type="nucleotide sequence ID" value="NZ_LQQU01000016.1"/>
</dbReference>
<evidence type="ECO:0000256" key="2">
    <source>
        <dbReference type="ARBA" id="ARBA00001947"/>
    </source>
</evidence>
<feature type="domain" description="Peptidase M1 alanyl aminopeptidase C-terminal" evidence="16">
    <location>
        <begin position="556"/>
        <end position="874"/>
    </location>
</feature>
<keyword evidence="10" id="KW-0862">Zinc</keyword>
<evidence type="ECO:0000256" key="8">
    <source>
        <dbReference type="ARBA" id="ARBA00022723"/>
    </source>
</evidence>
<dbReference type="Pfam" id="PF17900">
    <property type="entry name" value="Peptidase_M1_N"/>
    <property type="match status" value="1"/>
</dbReference>
<dbReference type="CDD" id="cd09600">
    <property type="entry name" value="M1_APN"/>
    <property type="match status" value="1"/>
</dbReference>
<dbReference type="GO" id="GO:0006508">
    <property type="term" value="P:proteolysis"/>
    <property type="evidence" value="ECO:0007669"/>
    <property type="project" value="UniProtKB-UniRule"/>
</dbReference>
<dbReference type="Gene3D" id="2.60.40.1840">
    <property type="match status" value="1"/>
</dbReference>
<evidence type="ECO:0000256" key="10">
    <source>
        <dbReference type="ARBA" id="ARBA00022833"/>
    </source>
</evidence>
<dbReference type="FunFam" id="2.60.40.1840:FF:000001">
    <property type="entry name" value="Aminopeptidase N"/>
    <property type="match status" value="1"/>
</dbReference>
<dbReference type="FunFam" id="2.60.40.1730:FF:000005">
    <property type="entry name" value="Aminopeptidase N"/>
    <property type="match status" value="1"/>
</dbReference>
<dbReference type="PRINTS" id="PR00756">
    <property type="entry name" value="ALADIPTASE"/>
</dbReference>
<dbReference type="EC" id="3.4.11.2" evidence="4 13"/>
<feature type="domain" description="Aminopeptidase N-like N-terminal" evidence="17">
    <location>
        <begin position="88"/>
        <end position="188"/>
    </location>
</feature>
<dbReference type="InterPro" id="IPR038438">
    <property type="entry name" value="PepN_Ig-like_sf"/>
</dbReference>
<dbReference type="InterPro" id="IPR037144">
    <property type="entry name" value="Peptidase_M1_pepN_C_sf"/>
</dbReference>
<evidence type="ECO:0000256" key="11">
    <source>
        <dbReference type="ARBA" id="ARBA00023049"/>
    </source>
</evidence>
<reference evidence="19" key="1">
    <citation type="submission" date="2016-01" db="EMBL/GenBank/DDBJ databases">
        <title>Draft genome of Chromobacterium sp. F49.</title>
        <authorList>
            <person name="Hong K.W."/>
        </authorList>
    </citation>
    <scope>NUCLEOTIDE SEQUENCE [LARGE SCALE GENOMIC DNA]</scope>
    <source>
        <strain evidence="19">CN10</strain>
    </source>
</reference>
<comment type="similarity">
    <text evidence="3">Belongs to the peptidase M1 family.</text>
</comment>
<evidence type="ECO:0000259" key="14">
    <source>
        <dbReference type="Pfam" id="PF01433"/>
    </source>
</evidence>
<dbReference type="InterPro" id="IPR035414">
    <property type="entry name" value="Peptidase_M1_pepN_Ig-like"/>
</dbReference>
<evidence type="ECO:0000256" key="13">
    <source>
        <dbReference type="NCBIfam" id="TIGR02414"/>
    </source>
</evidence>
<dbReference type="InterPro" id="IPR014782">
    <property type="entry name" value="Peptidase_M1_dom"/>
</dbReference>
<dbReference type="Pfam" id="PF01433">
    <property type="entry name" value="Peptidase_M1"/>
    <property type="match status" value="1"/>
</dbReference>
<keyword evidence="19" id="KW-1185">Reference proteome</keyword>
<evidence type="ECO:0000259" key="16">
    <source>
        <dbReference type="Pfam" id="PF17432"/>
    </source>
</evidence>
<evidence type="ECO:0000313" key="18">
    <source>
        <dbReference type="EMBL" id="KZE33184.1"/>
    </source>
</evidence>
<comment type="caution">
    <text evidence="18">The sequence shown here is derived from an EMBL/GenBank/DDBJ whole genome shotgun (WGS) entry which is preliminary data.</text>
</comment>
<evidence type="ECO:0000259" key="17">
    <source>
        <dbReference type="Pfam" id="PF17900"/>
    </source>
</evidence>
<comment type="catalytic activity">
    <reaction evidence="1">
        <text>Release of an N-terminal amino acid, Xaa-|-Yaa- from a peptide, amide or arylamide. Xaa is preferably Ala, but may be most amino acids including Pro (slow action). When a terminal hydrophobic residue is followed by a prolyl residue, the two may be released as an intact Xaa-Pro dipeptide.</text>
        <dbReference type="EC" id="3.4.11.2"/>
    </reaction>
</comment>
<dbReference type="InterPro" id="IPR012779">
    <property type="entry name" value="Peptidase_M1_pepN"/>
</dbReference>
<dbReference type="Gene3D" id="3.30.2010.30">
    <property type="match status" value="1"/>
</dbReference>
<evidence type="ECO:0000256" key="6">
    <source>
        <dbReference type="ARBA" id="ARBA00022438"/>
    </source>
</evidence>
<evidence type="ECO:0000256" key="4">
    <source>
        <dbReference type="ARBA" id="ARBA00012564"/>
    </source>
</evidence>
<gene>
    <name evidence="18" type="primary">pepN</name>
    <name evidence="18" type="ORF">AVW16_09285</name>
</gene>
<accession>A0A165FGE3</accession>
<sequence>MATPQIKYRKDYTPPAFQIDKVDLTFDIRDTLTTVRSRLVVRRNGGEAADLLLDGSATLKSVTLDGERLAEPRYRVDADAETLTIVDAPDGFILEIETEVEPAANTSLMGLYASGGNLFTQCEPEGFRKITYYLDRPDVMSKFTTTLIADKQAYPVLLSNGNKVGEGMLDRKRHWVKWVDPYKKPSYLFALVAGKLVALRDRFVTAGGREVKLEVWTEPSDQDKVAHAMASLKRAMKWDEERFGLEYDLDTYMIVAVGDFNMGAMENKGLNIFNTKYVLARQDTATDFDFEAVEAVIGHEYFHNWTGNRVTCRDWFQLSLKEGLTVFRDQEFTADQTSRAVKRIDDVRSLRAMQFPEDAGPTAHPIRPDSYIEMNNFYTMTVYEKGAEVVRMYQTLLGRDGFRKGMDLYFRRHDGQAVTCDDFRAAMADANGVNLDQFALWYSQAGTPHLAVEGAYDEAAQTYTLTVRQSCPATPGQAEKAPFHIPFAVGLVGPDGIDLPLTLEGEAAAASGATTRVLDVTLAEQRFVFTGVAARPVPSLLRDFSAPVTLDFAYSDEELAFLMANDADPFARWEAGQTLARRVLVARVADDAAGRPWQGAGALADCFAAVLADHAIDPAFKALMLTLPSEAELFELADDVDPARLSRVRERLLAELAQTLRGAWHETFDLNRTHDYRPQDAGRRALKNLALAMLARLPDDWPLDAVREQFEGADNMTDQIGALEAVKHRDSEVRTDCLIDFAERWADEALVMDKYFALIASSRLPCTLEHVQAAMAHPAFSIKNPNKARALIGAFTRNLDAFHAEDGAGYAFVADRVLEIDAFNPQVASRLVQAFNRWRKLEAGRRARMKAELERILAAPGLSRDVYEIVSKNLAEPV</sequence>
<dbReference type="AlphaFoldDB" id="A0A165FGE3"/>
<evidence type="ECO:0000256" key="9">
    <source>
        <dbReference type="ARBA" id="ARBA00022801"/>
    </source>
</evidence>
<evidence type="ECO:0000256" key="7">
    <source>
        <dbReference type="ARBA" id="ARBA00022670"/>
    </source>
</evidence>
<dbReference type="EMBL" id="LQQU01000016">
    <property type="protein sequence ID" value="KZE33184.1"/>
    <property type="molecule type" value="Genomic_DNA"/>
</dbReference>
<evidence type="ECO:0000256" key="5">
    <source>
        <dbReference type="ARBA" id="ARBA00015611"/>
    </source>
</evidence>
<name>A0A165FGE3_9NEIS</name>
<dbReference type="FunFam" id="3.30.2010.30:FF:000002">
    <property type="entry name" value="Putative aminopeptidase N"/>
    <property type="match status" value="1"/>
</dbReference>
<evidence type="ECO:0000256" key="1">
    <source>
        <dbReference type="ARBA" id="ARBA00000098"/>
    </source>
</evidence>
<comment type="cofactor">
    <cofactor evidence="2">
        <name>Zn(2+)</name>
        <dbReference type="ChEBI" id="CHEBI:29105"/>
    </cofactor>
</comment>
<keyword evidence="11" id="KW-0482">Metalloprotease</keyword>
<feature type="domain" description="Peptidase M1 membrane alanine aminopeptidase" evidence="14">
    <location>
        <begin position="228"/>
        <end position="438"/>
    </location>
</feature>
<dbReference type="InterPro" id="IPR024601">
    <property type="entry name" value="Peptidase_M1_pepN_C"/>
</dbReference>
<dbReference type="PANTHER" id="PTHR46322">
    <property type="entry name" value="PUROMYCIN-SENSITIVE AMINOPEPTIDASE"/>
    <property type="match status" value="1"/>
</dbReference>
<dbReference type="SUPFAM" id="SSF55486">
    <property type="entry name" value="Metalloproteases ('zincins'), catalytic domain"/>
    <property type="match status" value="1"/>
</dbReference>
<evidence type="ECO:0000313" key="19">
    <source>
        <dbReference type="Proteomes" id="UP000076625"/>
    </source>
</evidence>